<keyword evidence="1" id="KW-0472">Membrane</keyword>
<name>A0A3B0YKC9_9ZZZZ</name>
<keyword evidence="1" id="KW-1133">Transmembrane helix</keyword>
<keyword evidence="1" id="KW-0812">Transmembrane</keyword>
<dbReference type="EMBL" id="UOFK01000101">
    <property type="protein sequence ID" value="VAW76573.1"/>
    <property type="molecule type" value="Genomic_DNA"/>
</dbReference>
<dbReference type="Pfam" id="PF14316">
    <property type="entry name" value="DUF4381"/>
    <property type="match status" value="1"/>
</dbReference>
<proteinExistence type="predicted"/>
<gene>
    <name evidence="2" type="ORF">MNBD_GAMMA13-1504</name>
</gene>
<evidence type="ECO:0008006" key="3">
    <source>
        <dbReference type="Google" id="ProtNLM"/>
    </source>
</evidence>
<reference evidence="2" key="1">
    <citation type="submission" date="2018-06" db="EMBL/GenBank/DDBJ databases">
        <authorList>
            <person name="Zhirakovskaya E."/>
        </authorList>
    </citation>
    <scope>NUCLEOTIDE SEQUENCE</scope>
</reference>
<sequence>MKTALPLRDIHLPEPISWWPPAPGWWLLAAILILFTAAIFLTQKWRNKNRLKKNTLKRLDAIYAQYDCDADTSKLVQSLSILLRRSCISYYPRCESASATGKNWLHHLDTLTNDKGFVQGVGSILATTPYKSAAHVSAIDTDQLRILCRNWLLAQPKCQPELARL</sequence>
<dbReference type="InterPro" id="IPR025489">
    <property type="entry name" value="DUF4381"/>
</dbReference>
<accession>A0A3B0YKC9</accession>
<evidence type="ECO:0000313" key="2">
    <source>
        <dbReference type="EMBL" id="VAW76573.1"/>
    </source>
</evidence>
<evidence type="ECO:0000256" key="1">
    <source>
        <dbReference type="SAM" id="Phobius"/>
    </source>
</evidence>
<dbReference type="AlphaFoldDB" id="A0A3B0YKC9"/>
<organism evidence="2">
    <name type="scientific">hydrothermal vent metagenome</name>
    <dbReference type="NCBI Taxonomy" id="652676"/>
    <lineage>
        <taxon>unclassified sequences</taxon>
        <taxon>metagenomes</taxon>
        <taxon>ecological metagenomes</taxon>
    </lineage>
</organism>
<protein>
    <recommendedName>
        <fullName evidence="3">DUF4381 domain-containing protein</fullName>
    </recommendedName>
</protein>
<feature type="transmembrane region" description="Helical" evidence="1">
    <location>
        <begin position="24"/>
        <end position="42"/>
    </location>
</feature>